<keyword evidence="13" id="KW-1185">Reference proteome</keyword>
<comment type="caution">
    <text evidence="12">The sequence shown here is derived from an EMBL/GenBank/DDBJ whole genome shotgun (WGS) entry which is preliminary data.</text>
</comment>
<dbReference type="GO" id="GO:0009245">
    <property type="term" value="P:lipid A biosynthetic process"/>
    <property type="evidence" value="ECO:0007669"/>
    <property type="project" value="UniProtKB-UniRule"/>
</dbReference>
<dbReference type="AlphaFoldDB" id="A0A851GF97"/>
<dbReference type="EC" id="2.4.1.182" evidence="2 10"/>
<keyword evidence="8" id="KW-0443">Lipid metabolism</keyword>
<proteinExistence type="predicted"/>
<keyword evidence="5" id="KW-0441">Lipid A biosynthesis</keyword>
<evidence type="ECO:0000256" key="1">
    <source>
        <dbReference type="ARBA" id="ARBA00002056"/>
    </source>
</evidence>
<dbReference type="EMBL" id="JACBAZ010000004">
    <property type="protein sequence ID" value="NWK56428.1"/>
    <property type="molecule type" value="Genomic_DNA"/>
</dbReference>
<keyword evidence="4" id="KW-0444">Lipid biosynthesis</keyword>
<reference evidence="12 13" key="1">
    <citation type="submission" date="2020-07" db="EMBL/GenBank/DDBJ databases">
        <title>Roseicoccus Jingziensis gen. nov., sp. nov., isolated from coastal seawater.</title>
        <authorList>
            <person name="Feng X."/>
        </authorList>
    </citation>
    <scope>NUCLEOTIDE SEQUENCE [LARGE SCALE GENOMIC DNA]</scope>
    <source>
        <strain evidence="12 13">N1E253</strain>
    </source>
</reference>
<dbReference type="SUPFAM" id="SSF53756">
    <property type="entry name" value="UDP-Glycosyltransferase/glycogen phosphorylase"/>
    <property type="match status" value="1"/>
</dbReference>
<evidence type="ECO:0000256" key="10">
    <source>
        <dbReference type="NCBIfam" id="TIGR00215"/>
    </source>
</evidence>
<dbReference type="Proteomes" id="UP000557872">
    <property type="component" value="Unassembled WGS sequence"/>
</dbReference>
<name>A0A851GF97_9BACT</name>
<evidence type="ECO:0000313" key="12">
    <source>
        <dbReference type="EMBL" id="NWK56428.1"/>
    </source>
</evidence>
<dbReference type="InterPro" id="IPR003835">
    <property type="entry name" value="Glyco_trans_19"/>
</dbReference>
<evidence type="ECO:0000256" key="4">
    <source>
        <dbReference type="ARBA" id="ARBA00022516"/>
    </source>
</evidence>
<keyword evidence="7 12" id="KW-0808">Transferase</keyword>
<protein>
    <recommendedName>
        <fullName evidence="3 10">Lipid-A-disaccharide synthase</fullName>
        <ecNumber evidence="2 10">2.4.1.182</ecNumber>
    </recommendedName>
</protein>
<evidence type="ECO:0000256" key="7">
    <source>
        <dbReference type="ARBA" id="ARBA00022679"/>
    </source>
</evidence>
<dbReference type="NCBIfam" id="TIGR00215">
    <property type="entry name" value="lpxB"/>
    <property type="match status" value="1"/>
</dbReference>
<keyword evidence="6 12" id="KW-0328">Glycosyltransferase</keyword>
<comment type="function">
    <text evidence="1">Condensation of UDP-2,3-diacylglucosamine and 2,3-diacylglucosamine-1-phosphate to form lipid A disaccharide, a precursor of lipid A, a phosphorylated glycolipid that anchors the lipopolysaccharide to the outer membrane of the cell.</text>
</comment>
<gene>
    <name evidence="12" type="primary">lpxB</name>
    <name evidence="12" type="ORF">HW115_12465</name>
</gene>
<evidence type="ECO:0000313" key="13">
    <source>
        <dbReference type="Proteomes" id="UP000557872"/>
    </source>
</evidence>
<evidence type="ECO:0000256" key="6">
    <source>
        <dbReference type="ARBA" id="ARBA00022676"/>
    </source>
</evidence>
<organism evidence="12 13">
    <name type="scientific">Oceaniferula marina</name>
    <dbReference type="NCBI Taxonomy" id="2748318"/>
    <lineage>
        <taxon>Bacteria</taxon>
        <taxon>Pseudomonadati</taxon>
        <taxon>Verrucomicrobiota</taxon>
        <taxon>Verrucomicrobiia</taxon>
        <taxon>Verrucomicrobiales</taxon>
        <taxon>Verrucomicrobiaceae</taxon>
        <taxon>Oceaniferula</taxon>
    </lineage>
</organism>
<comment type="catalytic activity">
    <reaction evidence="9">
        <text>a lipid X + a UDP-2-N,3-O-bis[(3R)-3-hydroxyacyl]-alpha-D-glucosamine = a lipid A disaccharide + UDP + H(+)</text>
        <dbReference type="Rhea" id="RHEA:67828"/>
        <dbReference type="ChEBI" id="CHEBI:15378"/>
        <dbReference type="ChEBI" id="CHEBI:58223"/>
        <dbReference type="ChEBI" id="CHEBI:137748"/>
        <dbReference type="ChEBI" id="CHEBI:176338"/>
        <dbReference type="ChEBI" id="CHEBI:176343"/>
        <dbReference type="EC" id="2.4.1.182"/>
    </reaction>
</comment>
<dbReference type="PANTHER" id="PTHR30372">
    <property type="entry name" value="LIPID-A-DISACCHARIDE SYNTHASE"/>
    <property type="match status" value="1"/>
</dbReference>
<evidence type="ECO:0000256" key="3">
    <source>
        <dbReference type="ARBA" id="ARBA00020902"/>
    </source>
</evidence>
<dbReference type="GO" id="GO:0005543">
    <property type="term" value="F:phospholipid binding"/>
    <property type="evidence" value="ECO:0007669"/>
    <property type="project" value="TreeGrafter"/>
</dbReference>
<dbReference type="GO" id="GO:0016020">
    <property type="term" value="C:membrane"/>
    <property type="evidence" value="ECO:0007669"/>
    <property type="project" value="GOC"/>
</dbReference>
<feature type="region of interest" description="Disordered" evidence="11">
    <location>
        <begin position="1"/>
        <end position="21"/>
    </location>
</feature>
<evidence type="ECO:0000256" key="11">
    <source>
        <dbReference type="SAM" id="MobiDB-lite"/>
    </source>
</evidence>
<dbReference type="PANTHER" id="PTHR30372:SF4">
    <property type="entry name" value="LIPID-A-DISACCHARIDE SYNTHASE, MITOCHONDRIAL-RELATED"/>
    <property type="match status" value="1"/>
</dbReference>
<accession>A0A851GF97</accession>
<evidence type="ECO:0000256" key="2">
    <source>
        <dbReference type="ARBA" id="ARBA00012687"/>
    </source>
</evidence>
<sequence>MGSDIDELLTSGPSDDALAEWGQGRFGEEGDDIDAHVKEFQVFGFKFQANDCRKFGFAVFGGWGRKARVSHSIYIIAGEVSGDTHGAHLMDAMSRQLPELEFRGAGGPAMRDAGGDGVTDWVEDAAVMGFWEVLKHYRWFKCRFYEMLDEVVAWKPEALVLIDYPGFNLRFAAAVRERLPETKIIYYISPQVWAWNKGRIPKMAEVLDLMLCIFPFEKPIFESAGLETQFVGHPLVDELEDQREQVTRAEDLVGLFPGSREREVNRLFPMMVEAARRMHSHYPDWRYEAAAASKKLEGQMQVMIEEAKLPESCEIRLKTGNSHSLMQRATCGVVASGTATLEAAALGLPYCLVYKLAWPTYALGKLLVKVEYIGLVNILAGEGVVEELVQSDADPGHVERILSRLMTDREEREALCQRLERTASRLGDPGAHERAAQAIVDVLELTNK</sequence>
<evidence type="ECO:0000256" key="8">
    <source>
        <dbReference type="ARBA" id="ARBA00023098"/>
    </source>
</evidence>
<dbReference type="Pfam" id="PF02684">
    <property type="entry name" value="LpxB"/>
    <property type="match status" value="1"/>
</dbReference>
<evidence type="ECO:0000256" key="9">
    <source>
        <dbReference type="ARBA" id="ARBA00048975"/>
    </source>
</evidence>
<dbReference type="GO" id="GO:0008915">
    <property type="term" value="F:lipid-A-disaccharide synthase activity"/>
    <property type="evidence" value="ECO:0007669"/>
    <property type="project" value="UniProtKB-UniRule"/>
</dbReference>
<evidence type="ECO:0000256" key="5">
    <source>
        <dbReference type="ARBA" id="ARBA00022556"/>
    </source>
</evidence>